<dbReference type="GO" id="GO:0004345">
    <property type="term" value="F:glucose-6-phosphate dehydrogenase activity"/>
    <property type="evidence" value="ECO:0007669"/>
    <property type="project" value="UniProtKB-EC"/>
</dbReference>
<feature type="compositionally biased region" description="Polar residues" evidence="8">
    <location>
        <begin position="1"/>
        <end position="11"/>
    </location>
</feature>
<dbReference type="PROSITE" id="PS00069">
    <property type="entry name" value="G6P_DEHYDROGENASE"/>
    <property type="match status" value="1"/>
</dbReference>
<evidence type="ECO:0000259" key="10">
    <source>
        <dbReference type="Pfam" id="PF02781"/>
    </source>
</evidence>
<feature type="region of interest" description="Disordered" evidence="8">
    <location>
        <begin position="1"/>
        <end position="39"/>
    </location>
</feature>
<comment type="pathway">
    <text evidence="1 7">Carbohydrate degradation; pentose phosphate pathway; D-ribulose 5-phosphate from D-glucose 6-phosphate (oxidative stage): step 1/3.</text>
</comment>
<dbReference type="GO" id="GO:0050661">
    <property type="term" value="F:NADP binding"/>
    <property type="evidence" value="ECO:0007669"/>
    <property type="project" value="InterPro"/>
</dbReference>
<keyword evidence="4 7" id="KW-0521">NADP</keyword>
<dbReference type="InterPro" id="IPR019796">
    <property type="entry name" value="G6P_DH_AS"/>
</dbReference>
<evidence type="ECO:0000259" key="9">
    <source>
        <dbReference type="Pfam" id="PF00479"/>
    </source>
</evidence>
<dbReference type="Gene3D" id="3.30.360.10">
    <property type="entry name" value="Dihydrodipicolinate Reductase, domain 2"/>
    <property type="match status" value="1"/>
</dbReference>
<dbReference type="PIRSF" id="PIRSF000110">
    <property type="entry name" value="G6PD"/>
    <property type="match status" value="1"/>
</dbReference>
<dbReference type="GO" id="GO:0009051">
    <property type="term" value="P:pentose-phosphate shunt, oxidative branch"/>
    <property type="evidence" value="ECO:0007669"/>
    <property type="project" value="TreeGrafter"/>
</dbReference>
<proteinExistence type="inferred from homology"/>
<dbReference type="EC" id="1.1.1.49" evidence="7"/>
<dbReference type="HAMAP" id="MF_00966">
    <property type="entry name" value="G6PD"/>
    <property type="match status" value="1"/>
</dbReference>
<evidence type="ECO:0000256" key="8">
    <source>
        <dbReference type="SAM" id="MobiDB-lite"/>
    </source>
</evidence>
<dbReference type="Gene3D" id="3.40.50.720">
    <property type="entry name" value="NAD(P)-binding Rossmann-like Domain"/>
    <property type="match status" value="1"/>
</dbReference>
<gene>
    <name evidence="11" type="ORF">DBRI1063_LOCUS7729</name>
</gene>
<evidence type="ECO:0000256" key="5">
    <source>
        <dbReference type="ARBA" id="ARBA00023002"/>
    </source>
</evidence>
<evidence type="ECO:0000313" key="11">
    <source>
        <dbReference type="EMBL" id="CAD9323795.1"/>
    </source>
</evidence>
<comment type="similarity">
    <text evidence="2 7">Belongs to the glucose-6-phosphate dehydrogenase family.</text>
</comment>
<evidence type="ECO:0000256" key="2">
    <source>
        <dbReference type="ARBA" id="ARBA00009975"/>
    </source>
</evidence>
<dbReference type="SUPFAM" id="SSF55347">
    <property type="entry name" value="Glyceraldehyde-3-phosphate dehydrogenase-like, C-terminal domain"/>
    <property type="match status" value="1"/>
</dbReference>
<evidence type="ECO:0000256" key="3">
    <source>
        <dbReference type="ARBA" id="ARBA00022526"/>
    </source>
</evidence>
<dbReference type="PANTHER" id="PTHR23429">
    <property type="entry name" value="GLUCOSE-6-PHOSPHATE 1-DEHYDROGENASE G6PD"/>
    <property type="match status" value="1"/>
</dbReference>
<reference evidence="11" key="1">
    <citation type="submission" date="2021-01" db="EMBL/GenBank/DDBJ databases">
        <authorList>
            <person name="Corre E."/>
            <person name="Pelletier E."/>
            <person name="Niang G."/>
            <person name="Scheremetjew M."/>
            <person name="Finn R."/>
            <person name="Kale V."/>
            <person name="Holt S."/>
            <person name="Cochrane G."/>
            <person name="Meng A."/>
            <person name="Brown T."/>
            <person name="Cohen L."/>
        </authorList>
    </citation>
    <scope>NUCLEOTIDE SEQUENCE</scope>
    <source>
        <strain evidence="11">Pop2</strain>
    </source>
</reference>
<name>A0A6U3TZ11_9STRA</name>
<protein>
    <recommendedName>
        <fullName evidence="7">Glucose-6-phosphate 1-dehydrogenase</fullName>
        <ecNumber evidence="7">1.1.1.49</ecNumber>
    </recommendedName>
</protein>
<dbReference type="PANTHER" id="PTHR23429:SF0">
    <property type="entry name" value="GLUCOSE-6-PHOSPHATE 1-DEHYDROGENASE"/>
    <property type="match status" value="1"/>
</dbReference>
<dbReference type="PRINTS" id="PR00079">
    <property type="entry name" value="G6PDHDRGNASE"/>
</dbReference>
<dbReference type="InterPro" id="IPR036291">
    <property type="entry name" value="NAD(P)-bd_dom_sf"/>
</dbReference>
<evidence type="ECO:0000256" key="6">
    <source>
        <dbReference type="ARBA" id="ARBA00023277"/>
    </source>
</evidence>
<evidence type="ECO:0000256" key="1">
    <source>
        <dbReference type="ARBA" id="ARBA00004937"/>
    </source>
</evidence>
<feature type="domain" description="Glucose-6-phosphate dehydrogenase C-terminal" evidence="10">
    <location>
        <begin position="250"/>
        <end position="545"/>
    </location>
</feature>
<dbReference type="GO" id="GO:0006006">
    <property type="term" value="P:glucose metabolic process"/>
    <property type="evidence" value="ECO:0007669"/>
    <property type="project" value="UniProtKB-KW"/>
</dbReference>
<dbReference type="AlphaFoldDB" id="A0A6U3TZ11"/>
<organism evidence="11">
    <name type="scientific">Ditylum brightwellii</name>
    <dbReference type="NCBI Taxonomy" id="49249"/>
    <lineage>
        <taxon>Eukaryota</taxon>
        <taxon>Sar</taxon>
        <taxon>Stramenopiles</taxon>
        <taxon>Ochrophyta</taxon>
        <taxon>Bacillariophyta</taxon>
        <taxon>Mediophyceae</taxon>
        <taxon>Lithodesmiophycidae</taxon>
        <taxon>Lithodesmiales</taxon>
        <taxon>Lithodesmiaceae</taxon>
        <taxon>Ditylum</taxon>
    </lineage>
</organism>
<dbReference type="InterPro" id="IPR022675">
    <property type="entry name" value="G6P_DH_C"/>
</dbReference>
<dbReference type="NCBIfam" id="TIGR00871">
    <property type="entry name" value="zwf"/>
    <property type="match status" value="1"/>
</dbReference>
<evidence type="ECO:0000256" key="4">
    <source>
        <dbReference type="ARBA" id="ARBA00022857"/>
    </source>
</evidence>
<comment type="catalytic activity">
    <reaction evidence="7">
        <text>D-glucose 6-phosphate + NADP(+) = 6-phospho-D-glucono-1,5-lactone + NADPH + H(+)</text>
        <dbReference type="Rhea" id="RHEA:15841"/>
        <dbReference type="ChEBI" id="CHEBI:15378"/>
        <dbReference type="ChEBI" id="CHEBI:57783"/>
        <dbReference type="ChEBI" id="CHEBI:57955"/>
        <dbReference type="ChEBI" id="CHEBI:58349"/>
        <dbReference type="ChEBI" id="CHEBI:61548"/>
        <dbReference type="EC" id="1.1.1.49"/>
    </reaction>
</comment>
<dbReference type="InterPro" id="IPR001282">
    <property type="entry name" value="G6P_DH"/>
</dbReference>
<dbReference type="EMBL" id="HBGN01012119">
    <property type="protein sequence ID" value="CAD9323795.1"/>
    <property type="molecule type" value="Transcribed_RNA"/>
</dbReference>
<dbReference type="InterPro" id="IPR022674">
    <property type="entry name" value="G6P_DH_NAD-bd"/>
</dbReference>
<dbReference type="Pfam" id="PF02781">
    <property type="entry name" value="G6PD_C"/>
    <property type="match status" value="1"/>
</dbReference>
<keyword evidence="3 7" id="KW-0313">Glucose metabolism</keyword>
<sequence length="556" mass="62259">MPGPSSYTTIKSVDGWKAGGGVPAPKAPKKTVPPPPEEKAYYPEVLQALQKPSLTPDSSIPLDEWLTVFVAGASGDLAKKKTYPSLFDLFRHSFLPPNTIIVGYARSPTPDADFRAKIKGFLKGGTEEEKDAFLKICIYRNGGYDSTEAVRKVFDEVNVMEKSCPTYNRLYYFAIPPTVFVPIGKSIKEAAIDVEEPGRGWSRLIVEKPFGHDLASFESLHKDISALYTEDYIYRIDHYLGKEIVQNLIILRFSNTIYEPLWNNKHISSVTITFKENFGTQGRGGYFDKSGIIRDIIQNHLMQVMSLVAMEPPVAATGHADAANFVRDEKVKVLNCVEPVTLDDCVLGQYLASEDGTEPAYLDDDTVPDDSVTPTFATTILYVKNPRWEGVPFILKAGKALNERKAEIRIQFKKPSGLTGLFPDTHVPTNELIMRLQPNEAVYMKANVKSPGLATNIMTSELDLSYKSRFAGTELFDAYTRLILEVIRGRQATFVRDDEIRASWKIFTPLLKKIVDDKVKPIPYKFGSRGPVESDELLKKIGFEYHGGAYKWKDQA</sequence>
<dbReference type="SUPFAM" id="SSF51735">
    <property type="entry name" value="NAD(P)-binding Rossmann-fold domains"/>
    <property type="match status" value="1"/>
</dbReference>
<dbReference type="UniPathway" id="UPA00115">
    <property type="reaction ID" value="UER00408"/>
</dbReference>
<comment type="function">
    <text evidence="7">Catalyzes the rate-limiting step of the oxidative pentose-phosphate pathway, which represents a route for the dissimilation of carbohydrates besides glycolysis.</text>
</comment>
<evidence type="ECO:0000256" key="7">
    <source>
        <dbReference type="RuleBase" id="RU362120"/>
    </source>
</evidence>
<keyword evidence="6 7" id="KW-0119">Carbohydrate metabolism</keyword>
<feature type="domain" description="Glucose-6-phosphate dehydrogenase NAD-binding" evidence="9">
    <location>
        <begin position="70"/>
        <end position="247"/>
    </location>
</feature>
<keyword evidence="5 7" id="KW-0560">Oxidoreductase</keyword>
<accession>A0A6U3TZ11</accession>
<dbReference type="Pfam" id="PF00479">
    <property type="entry name" value="G6PD_N"/>
    <property type="match status" value="1"/>
</dbReference>